<evidence type="ECO:0000256" key="3">
    <source>
        <dbReference type="ARBA" id="ARBA00009759"/>
    </source>
</evidence>
<feature type="region of interest" description="Disordered" evidence="8">
    <location>
        <begin position="1"/>
        <end position="30"/>
    </location>
</feature>
<dbReference type="InterPro" id="IPR033942">
    <property type="entry name" value="IMPase"/>
</dbReference>
<evidence type="ECO:0000256" key="2">
    <source>
        <dbReference type="ARBA" id="ARBA00001946"/>
    </source>
</evidence>
<organism evidence="9 10">
    <name type="scientific">Aplosporella prunicola CBS 121167</name>
    <dbReference type="NCBI Taxonomy" id="1176127"/>
    <lineage>
        <taxon>Eukaryota</taxon>
        <taxon>Fungi</taxon>
        <taxon>Dikarya</taxon>
        <taxon>Ascomycota</taxon>
        <taxon>Pezizomycotina</taxon>
        <taxon>Dothideomycetes</taxon>
        <taxon>Dothideomycetes incertae sedis</taxon>
        <taxon>Botryosphaeriales</taxon>
        <taxon>Aplosporellaceae</taxon>
        <taxon>Aplosporella</taxon>
    </lineage>
</organism>
<dbReference type="EMBL" id="ML995474">
    <property type="protein sequence ID" value="KAF2147418.1"/>
    <property type="molecule type" value="Genomic_DNA"/>
</dbReference>
<dbReference type="GO" id="GO:0046854">
    <property type="term" value="P:phosphatidylinositol phosphate biosynthetic process"/>
    <property type="evidence" value="ECO:0007669"/>
    <property type="project" value="InterPro"/>
</dbReference>
<comment type="cofactor">
    <cofactor evidence="2 6 7">
        <name>Mg(2+)</name>
        <dbReference type="ChEBI" id="CHEBI:18420"/>
    </cofactor>
</comment>
<reference evidence="9" key="1">
    <citation type="journal article" date="2020" name="Stud. Mycol.">
        <title>101 Dothideomycetes genomes: a test case for predicting lifestyles and emergence of pathogens.</title>
        <authorList>
            <person name="Haridas S."/>
            <person name="Albert R."/>
            <person name="Binder M."/>
            <person name="Bloem J."/>
            <person name="Labutti K."/>
            <person name="Salamov A."/>
            <person name="Andreopoulos B."/>
            <person name="Baker S."/>
            <person name="Barry K."/>
            <person name="Bills G."/>
            <person name="Bluhm B."/>
            <person name="Cannon C."/>
            <person name="Castanera R."/>
            <person name="Culley D."/>
            <person name="Daum C."/>
            <person name="Ezra D."/>
            <person name="Gonzalez J."/>
            <person name="Henrissat B."/>
            <person name="Kuo A."/>
            <person name="Liang C."/>
            <person name="Lipzen A."/>
            <person name="Lutzoni F."/>
            <person name="Magnuson J."/>
            <person name="Mondo S."/>
            <person name="Nolan M."/>
            <person name="Ohm R."/>
            <person name="Pangilinan J."/>
            <person name="Park H.-J."/>
            <person name="Ramirez L."/>
            <person name="Alfaro M."/>
            <person name="Sun H."/>
            <person name="Tritt A."/>
            <person name="Yoshinaga Y."/>
            <person name="Zwiers L.-H."/>
            <person name="Turgeon B."/>
            <person name="Goodwin S."/>
            <person name="Spatafora J."/>
            <person name="Crous P."/>
            <person name="Grigoriev I."/>
        </authorList>
    </citation>
    <scope>NUCLEOTIDE SEQUENCE</scope>
    <source>
        <strain evidence="9">CBS 121167</strain>
    </source>
</reference>
<comment type="pathway">
    <text evidence="7">Polyol metabolism; myo-inositol biosynthesis; myo-inositol from D-glucose 6-phosphate: step 2/2.</text>
</comment>
<evidence type="ECO:0000256" key="1">
    <source>
        <dbReference type="ARBA" id="ARBA00001033"/>
    </source>
</evidence>
<proteinExistence type="inferred from homology"/>
<sequence>MATTNISSEDSTSCSSPIFTRLPTRESPFTTPEASVFDVKDVDDALVDALTKELDLEEICQILTDVAHKAGDMILAADPSVDDSDTKNNTSDRVTATDKAVEAMVYSTLTAAYPEFDFLGEETSKEGQKLTDAPTFVCDPIDGTLNFIHGFPNVAVSLALTVARQPVIGVVFNPFRRDLFTAIRGRGAHFTRFDGRRVALPVKQRPSSLGSLNDCLVAVEWGNQRNGPNWELRSSVHKKMLSARDEGGAMVHSVRSSGSAALDFCYVAAGWVDVFWEAGVWIWDICAGWIILREAGGIVASANPGGWNPELEGRLYLAVRGAPAGQKEVVEELWGLMEGKKFKFPTKK</sequence>
<keyword evidence="4 6" id="KW-0479">Metal-binding</keyword>
<evidence type="ECO:0000256" key="4">
    <source>
        <dbReference type="ARBA" id="ARBA00022723"/>
    </source>
</evidence>
<dbReference type="GO" id="GO:0046872">
    <property type="term" value="F:metal ion binding"/>
    <property type="evidence" value="ECO:0007669"/>
    <property type="project" value="UniProtKB-KW"/>
</dbReference>
<gene>
    <name evidence="9" type="ORF">K452DRAFT_282417</name>
</gene>
<dbReference type="CDD" id="cd01639">
    <property type="entry name" value="IMPase"/>
    <property type="match status" value="1"/>
</dbReference>
<keyword evidence="10" id="KW-1185">Reference proteome</keyword>
<dbReference type="GeneID" id="54297081"/>
<feature type="binding site" evidence="6">
    <location>
        <position position="121"/>
    </location>
    <ligand>
        <name>Mg(2+)</name>
        <dbReference type="ChEBI" id="CHEBI:18420"/>
        <label>1</label>
        <note>catalytic</note>
    </ligand>
</feature>
<dbReference type="GO" id="GO:0007165">
    <property type="term" value="P:signal transduction"/>
    <property type="evidence" value="ECO:0007669"/>
    <property type="project" value="TreeGrafter"/>
</dbReference>
<keyword evidence="5 6" id="KW-0460">Magnesium</keyword>
<keyword evidence="7" id="KW-0378">Hydrolase</keyword>
<dbReference type="InterPro" id="IPR000760">
    <property type="entry name" value="Inositol_monophosphatase-like"/>
</dbReference>
<dbReference type="Gene3D" id="3.40.190.80">
    <property type="match status" value="1"/>
</dbReference>
<dbReference type="InterPro" id="IPR020550">
    <property type="entry name" value="Inositol_monophosphatase_CS"/>
</dbReference>
<dbReference type="Proteomes" id="UP000799438">
    <property type="component" value="Unassembled WGS sequence"/>
</dbReference>
<dbReference type="UniPathway" id="UPA00823">
    <property type="reaction ID" value="UER00788"/>
</dbReference>
<feature type="binding site" evidence="6">
    <location>
        <position position="139"/>
    </location>
    <ligand>
        <name>Mg(2+)</name>
        <dbReference type="ChEBI" id="CHEBI:18420"/>
        <label>1</label>
        <note>catalytic</note>
    </ligand>
</feature>
<accession>A0A6A6BUA7</accession>
<evidence type="ECO:0000256" key="7">
    <source>
        <dbReference type="RuleBase" id="RU364068"/>
    </source>
</evidence>
<dbReference type="EC" id="3.1.3.25" evidence="7"/>
<evidence type="ECO:0000256" key="5">
    <source>
        <dbReference type="ARBA" id="ARBA00022842"/>
    </source>
</evidence>
<dbReference type="PRINTS" id="PR00377">
    <property type="entry name" value="IMPHPHTASES"/>
</dbReference>
<protein>
    <recommendedName>
        <fullName evidence="7">Inositol-1-monophosphatase</fullName>
        <ecNumber evidence="7">3.1.3.25</ecNumber>
    </recommendedName>
</protein>
<dbReference type="PROSITE" id="PS00630">
    <property type="entry name" value="IMP_2"/>
    <property type="match status" value="1"/>
</dbReference>
<dbReference type="GO" id="GO:0006021">
    <property type="term" value="P:inositol biosynthetic process"/>
    <property type="evidence" value="ECO:0007669"/>
    <property type="project" value="UniProtKB-UniPathway"/>
</dbReference>
<dbReference type="RefSeq" id="XP_033403126.1">
    <property type="nucleotide sequence ID" value="XM_033539585.1"/>
</dbReference>
<name>A0A6A6BUA7_9PEZI</name>
<dbReference type="SUPFAM" id="SSF56655">
    <property type="entry name" value="Carbohydrate phosphatase"/>
    <property type="match status" value="1"/>
</dbReference>
<evidence type="ECO:0000313" key="10">
    <source>
        <dbReference type="Proteomes" id="UP000799438"/>
    </source>
</evidence>
<dbReference type="OrthoDB" id="10254945at2759"/>
<evidence type="ECO:0000256" key="6">
    <source>
        <dbReference type="PIRSR" id="PIRSR600760-2"/>
    </source>
</evidence>
<dbReference type="Gene3D" id="3.30.540.10">
    <property type="entry name" value="Fructose-1,6-Bisphosphatase, subunit A, domain 1"/>
    <property type="match status" value="1"/>
</dbReference>
<feature type="binding site" evidence="6">
    <location>
        <position position="141"/>
    </location>
    <ligand>
        <name>Mg(2+)</name>
        <dbReference type="ChEBI" id="CHEBI:18420"/>
        <label>1</label>
        <note>catalytic</note>
    </ligand>
</feature>
<dbReference type="FunFam" id="3.40.190.80:FF:000012">
    <property type="entry name" value="Inositol-1-monophosphatase"/>
    <property type="match status" value="1"/>
</dbReference>
<dbReference type="PANTHER" id="PTHR20854">
    <property type="entry name" value="INOSITOL MONOPHOSPHATASE"/>
    <property type="match status" value="1"/>
</dbReference>
<comment type="similarity">
    <text evidence="3 7">Belongs to the inositol monophosphatase superfamily.</text>
</comment>
<evidence type="ECO:0000313" key="9">
    <source>
        <dbReference type="EMBL" id="KAF2147418.1"/>
    </source>
</evidence>
<dbReference type="Pfam" id="PF00459">
    <property type="entry name" value="Inositol_P"/>
    <property type="match status" value="1"/>
</dbReference>
<feature type="compositionally biased region" description="Polar residues" evidence="8">
    <location>
        <begin position="1"/>
        <end position="18"/>
    </location>
</feature>
<feature type="binding site" evidence="6">
    <location>
        <position position="142"/>
    </location>
    <ligand>
        <name>Mg(2+)</name>
        <dbReference type="ChEBI" id="CHEBI:18420"/>
        <label>1</label>
        <note>catalytic</note>
    </ligand>
</feature>
<comment type="catalytic activity">
    <reaction evidence="1 7">
        <text>a myo-inositol phosphate + H2O = myo-inositol + phosphate</text>
        <dbReference type="Rhea" id="RHEA:24056"/>
        <dbReference type="ChEBI" id="CHEBI:15377"/>
        <dbReference type="ChEBI" id="CHEBI:17268"/>
        <dbReference type="ChEBI" id="CHEBI:43474"/>
        <dbReference type="ChEBI" id="CHEBI:84139"/>
        <dbReference type="EC" id="3.1.3.25"/>
    </reaction>
</comment>
<dbReference type="AlphaFoldDB" id="A0A6A6BUA7"/>
<evidence type="ECO:0000256" key="8">
    <source>
        <dbReference type="SAM" id="MobiDB-lite"/>
    </source>
</evidence>
<dbReference type="GO" id="GO:0008934">
    <property type="term" value="F:inositol monophosphate 1-phosphatase activity"/>
    <property type="evidence" value="ECO:0007669"/>
    <property type="project" value="InterPro"/>
</dbReference>
<dbReference type="PANTHER" id="PTHR20854:SF4">
    <property type="entry name" value="INOSITOL-1-MONOPHOSPHATASE-RELATED"/>
    <property type="match status" value="1"/>
</dbReference>
<feature type="binding site" evidence="6">
    <location>
        <position position="284"/>
    </location>
    <ligand>
        <name>Mg(2+)</name>
        <dbReference type="ChEBI" id="CHEBI:18420"/>
        <label>1</label>
        <note>catalytic</note>
    </ligand>
</feature>
<dbReference type="FunFam" id="3.30.540.10:FF:000004">
    <property type="entry name" value="Inositol-1-monophosphatase"/>
    <property type="match status" value="1"/>
</dbReference>